<dbReference type="GO" id="GO:0009898">
    <property type="term" value="C:cytoplasmic side of plasma membrane"/>
    <property type="evidence" value="ECO:0007669"/>
    <property type="project" value="TreeGrafter"/>
</dbReference>
<protein>
    <recommendedName>
        <fullName evidence="5">TRAF-type domain-containing protein</fullName>
    </recommendedName>
</protein>
<dbReference type="PANTHER" id="PTHR10131:SF96">
    <property type="entry name" value="TNF RECEPTOR-ASSOCIATED FACTOR 1"/>
    <property type="match status" value="1"/>
</dbReference>
<dbReference type="STRING" id="62062.ENSHHUP00000084715"/>
<evidence type="ECO:0000259" key="5">
    <source>
        <dbReference type="PROSITE" id="PS50145"/>
    </source>
</evidence>
<evidence type="ECO:0000313" key="7">
    <source>
        <dbReference type="Proteomes" id="UP000314982"/>
    </source>
</evidence>
<reference evidence="7" key="1">
    <citation type="submission" date="2018-06" db="EMBL/GenBank/DDBJ databases">
        <title>Genome assembly of Danube salmon.</title>
        <authorList>
            <person name="Macqueen D.J."/>
            <person name="Gundappa M.K."/>
        </authorList>
    </citation>
    <scope>NUCLEOTIDE SEQUENCE [LARGE SCALE GENOMIC DNA]</scope>
</reference>
<reference evidence="6" key="2">
    <citation type="submission" date="2025-08" db="UniProtKB">
        <authorList>
            <consortium name="Ensembl"/>
        </authorList>
    </citation>
    <scope>IDENTIFICATION</scope>
</reference>
<dbReference type="AlphaFoldDB" id="A0A4W5REF8"/>
<evidence type="ECO:0000256" key="1">
    <source>
        <dbReference type="ARBA" id="ARBA00022723"/>
    </source>
</evidence>
<name>A0A4W5REF8_9TELE</name>
<dbReference type="PANTHER" id="PTHR10131">
    <property type="entry name" value="TNF RECEPTOR ASSOCIATED FACTOR"/>
    <property type="match status" value="1"/>
</dbReference>
<keyword evidence="3 4" id="KW-0862">Zinc</keyword>
<dbReference type="PROSITE" id="PS50145">
    <property type="entry name" value="ZF_TRAF"/>
    <property type="match status" value="1"/>
</dbReference>
<evidence type="ECO:0000256" key="4">
    <source>
        <dbReference type="PROSITE-ProRule" id="PRU00207"/>
    </source>
</evidence>
<dbReference type="InterPro" id="IPR013083">
    <property type="entry name" value="Znf_RING/FYVE/PHD"/>
</dbReference>
<dbReference type="Pfam" id="PF02176">
    <property type="entry name" value="zf-TRAF"/>
    <property type="match status" value="1"/>
</dbReference>
<dbReference type="GO" id="GO:0008270">
    <property type="term" value="F:zinc ion binding"/>
    <property type="evidence" value="ECO:0007669"/>
    <property type="project" value="UniProtKB-KW"/>
</dbReference>
<dbReference type="GeneTree" id="ENSGT00940000161076"/>
<proteinExistence type="predicted"/>
<sequence length="100" mass="11245">MRIQQLFSDAAINKEILELNVYCANQGCSWRSILKDFEEHQEPCEYALIPCNIGCGHMVLRKALACHLEKACPNNMSVFLACCRSMGPSELQKNPLPGFL</sequence>
<evidence type="ECO:0000256" key="3">
    <source>
        <dbReference type="ARBA" id="ARBA00022833"/>
    </source>
</evidence>
<dbReference type="SUPFAM" id="SSF49599">
    <property type="entry name" value="TRAF domain-like"/>
    <property type="match status" value="1"/>
</dbReference>
<keyword evidence="2 4" id="KW-0863">Zinc-finger</keyword>
<feature type="zinc finger region" description="TRAF-type" evidence="4">
    <location>
        <begin position="40"/>
        <end position="74"/>
    </location>
</feature>
<keyword evidence="7" id="KW-1185">Reference proteome</keyword>
<dbReference type="Ensembl" id="ENSHHUT00000087366.1">
    <property type="protein sequence ID" value="ENSHHUP00000084715.1"/>
    <property type="gene ID" value="ENSHHUG00000049106.1"/>
</dbReference>
<dbReference type="InterPro" id="IPR001293">
    <property type="entry name" value="Znf_TRAF"/>
</dbReference>
<reference evidence="6" key="3">
    <citation type="submission" date="2025-09" db="UniProtKB">
        <authorList>
            <consortium name="Ensembl"/>
        </authorList>
    </citation>
    <scope>IDENTIFICATION</scope>
</reference>
<feature type="domain" description="TRAF-type" evidence="5">
    <location>
        <begin position="40"/>
        <end position="74"/>
    </location>
</feature>
<organism evidence="6 7">
    <name type="scientific">Hucho hucho</name>
    <name type="common">huchen</name>
    <dbReference type="NCBI Taxonomy" id="62062"/>
    <lineage>
        <taxon>Eukaryota</taxon>
        <taxon>Metazoa</taxon>
        <taxon>Chordata</taxon>
        <taxon>Craniata</taxon>
        <taxon>Vertebrata</taxon>
        <taxon>Euteleostomi</taxon>
        <taxon>Actinopterygii</taxon>
        <taxon>Neopterygii</taxon>
        <taxon>Teleostei</taxon>
        <taxon>Protacanthopterygii</taxon>
        <taxon>Salmoniformes</taxon>
        <taxon>Salmonidae</taxon>
        <taxon>Salmoninae</taxon>
        <taxon>Hucho</taxon>
    </lineage>
</organism>
<evidence type="ECO:0000256" key="2">
    <source>
        <dbReference type="ARBA" id="ARBA00022771"/>
    </source>
</evidence>
<dbReference type="Proteomes" id="UP000314982">
    <property type="component" value="Unassembled WGS sequence"/>
</dbReference>
<keyword evidence="1 4" id="KW-0479">Metal-binding</keyword>
<dbReference type="Gene3D" id="3.30.40.10">
    <property type="entry name" value="Zinc/RING finger domain, C3HC4 (zinc finger)"/>
    <property type="match status" value="1"/>
</dbReference>
<dbReference type="GO" id="GO:0043122">
    <property type="term" value="P:regulation of canonical NF-kappaB signal transduction"/>
    <property type="evidence" value="ECO:0007669"/>
    <property type="project" value="TreeGrafter"/>
</dbReference>
<evidence type="ECO:0000313" key="6">
    <source>
        <dbReference type="Ensembl" id="ENSHHUP00000084715.1"/>
    </source>
</evidence>
<dbReference type="GO" id="GO:0005164">
    <property type="term" value="F:tumor necrosis factor receptor binding"/>
    <property type="evidence" value="ECO:0007669"/>
    <property type="project" value="TreeGrafter"/>
</dbReference>
<accession>A0A4W5REF8</accession>